<dbReference type="EMBL" id="WEGK01000012">
    <property type="protein sequence ID" value="MQY22264.1"/>
    <property type="molecule type" value="Genomic_DNA"/>
</dbReference>
<evidence type="ECO:0008006" key="5">
    <source>
        <dbReference type="Google" id="ProtNLM"/>
    </source>
</evidence>
<dbReference type="Pfam" id="PF10400">
    <property type="entry name" value="Vir_act_alpha_C"/>
    <property type="match status" value="1"/>
</dbReference>
<feature type="domain" description="Transcription regulator PadR C-terminal" evidence="2">
    <location>
        <begin position="97"/>
        <end position="178"/>
    </location>
</feature>
<accession>A0A7K0DBL2</accession>
<keyword evidence="4" id="KW-1185">Reference proteome</keyword>
<dbReference type="Gene3D" id="1.10.10.10">
    <property type="entry name" value="Winged helix-like DNA-binding domain superfamily/Winged helix DNA-binding domain"/>
    <property type="match status" value="1"/>
</dbReference>
<dbReference type="InterPro" id="IPR005149">
    <property type="entry name" value="Tscrpt_reg_PadR_N"/>
</dbReference>
<dbReference type="PANTHER" id="PTHR43252">
    <property type="entry name" value="TRANSCRIPTIONAL REGULATOR YQJI"/>
    <property type="match status" value="1"/>
</dbReference>
<dbReference type="OrthoDB" id="3186544at2"/>
<dbReference type="InterPro" id="IPR036390">
    <property type="entry name" value="WH_DNA-bd_sf"/>
</dbReference>
<dbReference type="Pfam" id="PF03551">
    <property type="entry name" value="PadR"/>
    <property type="match status" value="1"/>
</dbReference>
<proteinExistence type="predicted"/>
<evidence type="ECO:0000313" key="4">
    <source>
        <dbReference type="Proteomes" id="UP000438448"/>
    </source>
</evidence>
<evidence type="ECO:0000259" key="2">
    <source>
        <dbReference type="Pfam" id="PF10400"/>
    </source>
</evidence>
<dbReference type="AlphaFoldDB" id="A0A7K0DBL2"/>
<reference evidence="3 4" key="1">
    <citation type="submission" date="2019-10" db="EMBL/GenBank/DDBJ databases">
        <title>Nocardia macrotermitis sp. nov. and Nocardia aurantia sp. nov., isolated from the gut of fungus growing-termite Macrotermes natalensis.</title>
        <authorList>
            <person name="Benndorf R."/>
            <person name="Schwitalla J."/>
            <person name="Martin K."/>
            <person name="De Beer W."/>
            <person name="Kaster A.-K."/>
            <person name="Vollmers J."/>
            <person name="Poulsen M."/>
            <person name="Beemelmanns C."/>
        </authorList>
    </citation>
    <scope>NUCLEOTIDE SEQUENCE [LARGE SCALE GENOMIC DNA]</scope>
    <source>
        <strain evidence="3 4">RB20</strain>
    </source>
</reference>
<protein>
    <recommendedName>
        <fullName evidence="5">PadR family transcriptional regulator</fullName>
    </recommendedName>
</protein>
<dbReference type="Proteomes" id="UP000438448">
    <property type="component" value="Unassembled WGS sequence"/>
</dbReference>
<dbReference type="PANTHER" id="PTHR43252:SF4">
    <property type="entry name" value="TRANSCRIPTIONAL REGULATORY PROTEIN"/>
    <property type="match status" value="1"/>
</dbReference>
<dbReference type="InterPro" id="IPR018309">
    <property type="entry name" value="Tscrpt_reg_PadR_C"/>
</dbReference>
<comment type="caution">
    <text evidence="3">The sequence shown here is derived from an EMBL/GenBank/DDBJ whole genome shotgun (WGS) entry which is preliminary data.</text>
</comment>
<dbReference type="SUPFAM" id="SSF46785">
    <property type="entry name" value="Winged helix' DNA-binding domain"/>
    <property type="match status" value="1"/>
</dbReference>
<organism evidence="3 4">
    <name type="scientific">Nocardia macrotermitis</name>
    <dbReference type="NCBI Taxonomy" id="2585198"/>
    <lineage>
        <taxon>Bacteria</taxon>
        <taxon>Bacillati</taxon>
        <taxon>Actinomycetota</taxon>
        <taxon>Actinomycetes</taxon>
        <taxon>Mycobacteriales</taxon>
        <taxon>Nocardiaceae</taxon>
        <taxon>Nocardia</taxon>
    </lineage>
</organism>
<evidence type="ECO:0000313" key="3">
    <source>
        <dbReference type="EMBL" id="MQY22264.1"/>
    </source>
</evidence>
<sequence length="186" mass="21102">MCRVSLQFAILTALTERESTGIELTRRFDRAFGYFWSATHQQIYRELDRLHTNGLVAETTPQQSTGRGQPKRFAITPDGRDALRAWIAQVDKPSPPRDALIVRVRAAAATGEYESVRDAVAHHLGLHLEAIETYQEIERRDFSAVTTDADRLRRLLLEAGLETERAQANWCREVLDTIDAIGRRDA</sequence>
<dbReference type="Gene3D" id="6.10.140.190">
    <property type="match status" value="1"/>
</dbReference>
<feature type="domain" description="Transcription regulator PadR N-terminal" evidence="1">
    <location>
        <begin position="10"/>
        <end position="84"/>
    </location>
</feature>
<name>A0A7K0DBL2_9NOCA</name>
<dbReference type="InterPro" id="IPR036388">
    <property type="entry name" value="WH-like_DNA-bd_sf"/>
</dbReference>
<gene>
    <name evidence="3" type="ORF">NRB20_53780</name>
</gene>
<evidence type="ECO:0000259" key="1">
    <source>
        <dbReference type="Pfam" id="PF03551"/>
    </source>
</evidence>